<dbReference type="EMBL" id="CP000302">
    <property type="protein sequence ID" value="ABE54150.1"/>
    <property type="molecule type" value="Genomic_DNA"/>
</dbReference>
<keyword evidence="1" id="KW-0175">Coiled coil</keyword>
<evidence type="ECO:0000313" key="3">
    <source>
        <dbReference type="Proteomes" id="UP000001982"/>
    </source>
</evidence>
<evidence type="ECO:0000313" key="2">
    <source>
        <dbReference type="EMBL" id="ABE54150.1"/>
    </source>
</evidence>
<dbReference type="KEGG" id="sdn:Sden_0862"/>
<dbReference type="RefSeq" id="WP_011495315.1">
    <property type="nucleotide sequence ID" value="NC_007954.1"/>
</dbReference>
<organism evidence="2 3">
    <name type="scientific">Shewanella denitrificans (strain OS217 / ATCC BAA-1090 / DSM 15013)</name>
    <dbReference type="NCBI Taxonomy" id="318161"/>
    <lineage>
        <taxon>Bacteria</taxon>
        <taxon>Pseudomonadati</taxon>
        <taxon>Pseudomonadota</taxon>
        <taxon>Gammaproteobacteria</taxon>
        <taxon>Alteromonadales</taxon>
        <taxon>Shewanellaceae</taxon>
        <taxon>Shewanella</taxon>
    </lineage>
</organism>
<dbReference type="AlphaFoldDB" id="Q12QX6"/>
<protein>
    <submittedName>
        <fullName evidence="2">Uncharacterized protein</fullName>
    </submittedName>
</protein>
<dbReference type="eggNOG" id="ENOG5031G5B">
    <property type="taxonomic scope" value="Bacteria"/>
</dbReference>
<dbReference type="Proteomes" id="UP000001982">
    <property type="component" value="Chromosome"/>
</dbReference>
<keyword evidence="3" id="KW-1185">Reference proteome</keyword>
<proteinExistence type="predicted"/>
<sequence length="148" mass="15705">MEISGAKLTLASQNPIKVQARPQATDGTITTALAASQGAADTVSITQAGMDALAASTGAALHKQGTSDTKAPQGSDSDEVLSPIEKQIKNLKEKIKQLKEQLRELKGDNSEQAAEKREQIQQEILINNGMIAALTKKLDEKSVTNPLK</sequence>
<dbReference type="HOGENOM" id="CLU_1757572_0_0_6"/>
<name>Q12QX6_SHEDO</name>
<accession>Q12QX6</accession>
<evidence type="ECO:0000256" key="1">
    <source>
        <dbReference type="SAM" id="Coils"/>
    </source>
</evidence>
<feature type="coiled-coil region" evidence="1">
    <location>
        <begin position="81"/>
        <end position="122"/>
    </location>
</feature>
<reference evidence="2 3" key="1">
    <citation type="submission" date="2006-03" db="EMBL/GenBank/DDBJ databases">
        <title>Complete sequence of Shewanella denitrificans OS217.</title>
        <authorList>
            <consortium name="US DOE Joint Genome Institute"/>
            <person name="Copeland A."/>
            <person name="Lucas S."/>
            <person name="Lapidus A."/>
            <person name="Barry K."/>
            <person name="Detter J.C."/>
            <person name="Glavina del Rio T."/>
            <person name="Hammon N."/>
            <person name="Israni S."/>
            <person name="Dalin E."/>
            <person name="Tice H."/>
            <person name="Pitluck S."/>
            <person name="Brettin T."/>
            <person name="Bruce D."/>
            <person name="Han C."/>
            <person name="Tapia R."/>
            <person name="Gilna P."/>
            <person name="Kiss H."/>
            <person name="Schmutz J."/>
            <person name="Larimer F."/>
            <person name="Land M."/>
            <person name="Hauser L."/>
            <person name="Kyrpides N."/>
            <person name="Lykidis A."/>
            <person name="Richardson P."/>
        </authorList>
    </citation>
    <scope>NUCLEOTIDE SEQUENCE [LARGE SCALE GENOMIC DNA]</scope>
    <source>
        <strain evidence="3">OS217 / ATCC BAA-1090 / DSM 15013</strain>
    </source>
</reference>
<gene>
    <name evidence="2" type="ordered locus">Sden_0862</name>
</gene>